<sequence>MAEIGLGIGTSHSPMLMQPAELWANHALNDQRNKELCF</sequence>
<feature type="non-terminal residue" evidence="1">
    <location>
        <position position="38"/>
    </location>
</feature>
<protein>
    <submittedName>
        <fullName evidence="1">Uncharacterized protein</fullName>
    </submittedName>
</protein>
<accession>A0A383B8R6</accession>
<name>A0A383B8R6_9ZZZZ</name>
<dbReference type="EMBL" id="UINC01198270">
    <property type="protein sequence ID" value="SVE16159.1"/>
    <property type="molecule type" value="Genomic_DNA"/>
</dbReference>
<proteinExistence type="predicted"/>
<gene>
    <name evidence="1" type="ORF">METZ01_LOCUS469013</name>
</gene>
<evidence type="ECO:0000313" key="1">
    <source>
        <dbReference type="EMBL" id="SVE16159.1"/>
    </source>
</evidence>
<reference evidence="1" key="1">
    <citation type="submission" date="2018-05" db="EMBL/GenBank/DDBJ databases">
        <authorList>
            <person name="Lanie J.A."/>
            <person name="Ng W.-L."/>
            <person name="Kazmierczak K.M."/>
            <person name="Andrzejewski T.M."/>
            <person name="Davidsen T.M."/>
            <person name="Wayne K.J."/>
            <person name="Tettelin H."/>
            <person name="Glass J.I."/>
            <person name="Rusch D."/>
            <person name="Podicherti R."/>
            <person name="Tsui H.-C.T."/>
            <person name="Winkler M.E."/>
        </authorList>
    </citation>
    <scope>NUCLEOTIDE SEQUENCE</scope>
</reference>
<dbReference type="AlphaFoldDB" id="A0A383B8R6"/>
<organism evidence="1">
    <name type="scientific">marine metagenome</name>
    <dbReference type="NCBI Taxonomy" id="408172"/>
    <lineage>
        <taxon>unclassified sequences</taxon>
        <taxon>metagenomes</taxon>
        <taxon>ecological metagenomes</taxon>
    </lineage>
</organism>